<dbReference type="NCBIfam" id="TIGR00093">
    <property type="entry name" value="pseudouridine synthase"/>
    <property type="match status" value="1"/>
</dbReference>
<dbReference type="PANTHER" id="PTHR47683:SF2">
    <property type="entry name" value="RNA-BINDING S4 DOMAIN-CONTAINING PROTEIN"/>
    <property type="match status" value="1"/>
</dbReference>
<proteinExistence type="inferred from homology"/>
<dbReference type="InterPro" id="IPR020103">
    <property type="entry name" value="PsdUridine_synth_cat_dom_sf"/>
</dbReference>
<dbReference type="EMBL" id="MHLI01000021">
    <property type="protein sequence ID" value="OGZ04783.1"/>
    <property type="molecule type" value="Genomic_DNA"/>
</dbReference>
<dbReference type="SMART" id="SM00363">
    <property type="entry name" value="S4"/>
    <property type="match status" value="1"/>
</dbReference>
<comment type="similarity">
    <text evidence="1 4">Belongs to the pseudouridine synthase RsuA family.</text>
</comment>
<comment type="caution">
    <text evidence="6">The sequence shown here is derived from an EMBL/GenBank/DDBJ whole genome shotgun (WGS) entry which is preliminary data.</text>
</comment>
<keyword evidence="2 4" id="KW-0413">Isomerase</keyword>
<dbReference type="Pfam" id="PF00849">
    <property type="entry name" value="PseudoU_synth_2"/>
    <property type="match status" value="1"/>
</dbReference>
<evidence type="ECO:0000313" key="7">
    <source>
        <dbReference type="Proteomes" id="UP000177122"/>
    </source>
</evidence>
<evidence type="ECO:0000256" key="3">
    <source>
        <dbReference type="PROSITE-ProRule" id="PRU00182"/>
    </source>
</evidence>
<keyword evidence="3" id="KW-0694">RNA-binding</keyword>
<evidence type="ECO:0000259" key="5">
    <source>
        <dbReference type="SMART" id="SM00363"/>
    </source>
</evidence>
<dbReference type="CDD" id="cd00165">
    <property type="entry name" value="S4"/>
    <property type="match status" value="1"/>
</dbReference>
<dbReference type="Gene3D" id="3.30.70.1560">
    <property type="entry name" value="Alpha-L RNA-binding motif"/>
    <property type="match status" value="1"/>
</dbReference>
<dbReference type="InterPro" id="IPR042092">
    <property type="entry name" value="PsdUridine_s_RsuA/RluB/E/F_cat"/>
</dbReference>
<dbReference type="InterPro" id="IPR036986">
    <property type="entry name" value="S4_RNA-bd_sf"/>
</dbReference>
<dbReference type="AlphaFoldDB" id="A0A1G2CTU1"/>
<dbReference type="Gene3D" id="3.30.70.580">
    <property type="entry name" value="Pseudouridine synthase I, catalytic domain, N-terminal subdomain"/>
    <property type="match status" value="1"/>
</dbReference>
<dbReference type="SUPFAM" id="SSF55174">
    <property type="entry name" value="Alpha-L RNA-binding motif"/>
    <property type="match status" value="1"/>
</dbReference>
<evidence type="ECO:0000256" key="1">
    <source>
        <dbReference type="ARBA" id="ARBA00008348"/>
    </source>
</evidence>
<dbReference type="InterPro" id="IPR018496">
    <property type="entry name" value="PsdUridine_synth_RsuA/RluB_CS"/>
</dbReference>
<name>A0A1G2CTU1_9BACT</name>
<evidence type="ECO:0000256" key="2">
    <source>
        <dbReference type="ARBA" id="ARBA00023235"/>
    </source>
</evidence>
<dbReference type="InterPro" id="IPR000748">
    <property type="entry name" value="PsdUridine_synth_RsuA/RluB/E/F"/>
</dbReference>
<dbReference type="PANTHER" id="PTHR47683">
    <property type="entry name" value="PSEUDOURIDINE SYNTHASE FAMILY PROTEIN-RELATED"/>
    <property type="match status" value="1"/>
</dbReference>
<dbReference type="GO" id="GO:0003723">
    <property type="term" value="F:RNA binding"/>
    <property type="evidence" value="ECO:0007669"/>
    <property type="project" value="UniProtKB-KW"/>
</dbReference>
<dbReference type="EC" id="5.4.99.-" evidence="4"/>
<dbReference type="InterPro" id="IPR050343">
    <property type="entry name" value="RsuA_PseudoU_synthase"/>
</dbReference>
<accession>A0A1G2CTU1</accession>
<dbReference type="InterPro" id="IPR002942">
    <property type="entry name" value="S4_RNA-bd"/>
</dbReference>
<feature type="domain" description="RNA-binding S4" evidence="5">
    <location>
        <begin position="1"/>
        <end position="58"/>
    </location>
</feature>
<dbReference type="GO" id="GO:0000455">
    <property type="term" value="P:enzyme-directed rRNA pseudouridine synthesis"/>
    <property type="evidence" value="ECO:0007669"/>
    <property type="project" value="UniProtKB-ARBA"/>
</dbReference>
<organism evidence="6 7">
    <name type="scientific">Candidatus Lloydbacteria bacterium RIFCSPHIGHO2_01_FULL_49_22</name>
    <dbReference type="NCBI Taxonomy" id="1798658"/>
    <lineage>
        <taxon>Bacteria</taxon>
        <taxon>Candidatus Lloydiibacteriota</taxon>
    </lineage>
</organism>
<dbReference type="InterPro" id="IPR006145">
    <property type="entry name" value="PsdUridine_synth_RsuA/RluA"/>
</dbReference>
<gene>
    <name evidence="6" type="ORF">A2845_06275</name>
</gene>
<sequence>MRINKYLADVTGMSRRAADREIEDGKVRLNGKRAVLGDQVAKGDKVTLRGKEIAEKVEKELTTIMLNKPVGYITSRKQDETKAPTVMELLPEELQHLKPIGRLDKESSGLLLLTDDGDLLYKSTHPKFEIEKEYVVEFEERMTPLVIGQWKKGMKLPDGIARADSMVHMEGTTYRIVLHQGKTRQIRRMAGKTGNAVVSLLRVRSGKNELGNLKVGMWKKV</sequence>
<evidence type="ECO:0000313" key="6">
    <source>
        <dbReference type="EMBL" id="OGZ04783.1"/>
    </source>
</evidence>
<dbReference type="PROSITE" id="PS50889">
    <property type="entry name" value="S4"/>
    <property type="match status" value="1"/>
</dbReference>
<dbReference type="SUPFAM" id="SSF55120">
    <property type="entry name" value="Pseudouridine synthase"/>
    <property type="match status" value="1"/>
</dbReference>
<dbReference type="Pfam" id="PF01479">
    <property type="entry name" value="S4"/>
    <property type="match status" value="1"/>
</dbReference>
<reference evidence="6 7" key="1">
    <citation type="journal article" date="2016" name="Nat. Commun.">
        <title>Thousands of microbial genomes shed light on interconnected biogeochemical processes in an aquifer system.</title>
        <authorList>
            <person name="Anantharaman K."/>
            <person name="Brown C.T."/>
            <person name="Hug L.A."/>
            <person name="Sharon I."/>
            <person name="Castelle C.J."/>
            <person name="Probst A.J."/>
            <person name="Thomas B.C."/>
            <person name="Singh A."/>
            <person name="Wilkins M.J."/>
            <person name="Karaoz U."/>
            <person name="Brodie E.L."/>
            <person name="Williams K.H."/>
            <person name="Hubbard S.S."/>
            <person name="Banfield J.F."/>
        </authorList>
    </citation>
    <scope>NUCLEOTIDE SEQUENCE [LARGE SCALE GENOMIC DNA]</scope>
</reference>
<protein>
    <recommendedName>
        <fullName evidence="4">Pseudouridine synthase</fullName>
        <ecNumber evidence="4">5.4.99.-</ecNumber>
    </recommendedName>
</protein>
<dbReference type="GO" id="GO:0120159">
    <property type="term" value="F:rRNA pseudouridine synthase activity"/>
    <property type="evidence" value="ECO:0007669"/>
    <property type="project" value="UniProtKB-ARBA"/>
</dbReference>
<dbReference type="Proteomes" id="UP000177122">
    <property type="component" value="Unassembled WGS sequence"/>
</dbReference>
<dbReference type="InterPro" id="IPR020094">
    <property type="entry name" value="TruA/RsuA/RluB/E/F_N"/>
</dbReference>
<evidence type="ECO:0000256" key="4">
    <source>
        <dbReference type="RuleBase" id="RU003887"/>
    </source>
</evidence>
<dbReference type="Gene3D" id="3.10.290.10">
    <property type="entry name" value="RNA-binding S4 domain"/>
    <property type="match status" value="1"/>
</dbReference>
<dbReference type="PROSITE" id="PS01149">
    <property type="entry name" value="PSI_RSU"/>
    <property type="match status" value="1"/>
</dbReference>